<accession>A0AAV3P618</accession>
<evidence type="ECO:0000256" key="1">
    <source>
        <dbReference type="ARBA" id="ARBA00004479"/>
    </source>
</evidence>
<evidence type="ECO:0000256" key="3">
    <source>
        <dbReference type="ARBA" id="ARBA00022692"/>
    </source>
</evidence>
<evidence type="ECO:0000256" key="5">
    <source>
        <dbReference type="ARBA" id="ARBA00022989"/>
    </source>
</evidence>
<feature type="signal peptide" evidence="9">
    <location>
        <begin position="1"/>
        <end position="36"/>
    </location>
</feature>
<evidence type="ECO:0000256" key="9">
    <source>
        <dbReference type="SAM" id="SignalP"/>
    </source>
</evidence>
<keyword evidence="4 9" id="KW-0732">Signal</keyword>
<dbReference type="InterPro" id="IPR015720">
    <property type="entry name" value="Emp24-like"/>
</dbReference>
<feature type="chain" id="PRO_5043461362" evidence="9">
    <location>
        <begin position="37"/>
        <end position="226"/>
    </location>
</feature>
<keyword evidence="11" id="KW-0167">Capsid protein</keyword>
<dbReference type="InterPro" id="IPR009038">
    <property type="entry name" value="GOLD_dom"/>
</dbReference>
<dbReference type="EMBL" id="BAABME010000889">
    <property type="protein sequence ID" value="GAA0146181.1"/>
    <property type="molecule type" value="Genomic_DNA"/>
</dbReference>
<dbReference type="PROSITE" id="PS50866">
    <property type="entry name" value="GOLD"/>
    <property type="match status" value="1"/>
</dbReference>
<organism evidence="11 12">
    <name type="scientific">Lithospermum erythrorhizon</name>
    <name type="common">Purple gromwell</name>
    <name type="synonym">Lithospermum officinale var. erythrorhizon</name>
    <dbReference type="NCBI Taxonomy" id="34254"/>
    <lineage>
        <taxon>Eukaryota</taxon>
        <taxon>Viridiplantae</taxon>
        <taxon>Streptophyta</taxon>
        <taxon>Embryophyta</taxon>
        <taxon>Tracheophyta</taxon>
        <taxon>Spermatophyta</taxon>
        <taxon>Magnoliopsida</taxon>
        <taxon>eudicotyledons</taxon>
        <taxon>Gunneridae</taxon>
        <taxon>Pentapetalae</taxon>
        <taxon>asterids</taxon>
        <taxon>lamiids</taxon>
        <taxon>Boraginales</taxon>
        <taxon>Boraginaceae</taxon>
        <taxon>Boraginoideae</taxon>
        <taxon>Lithospermeae</taxon>
        <taxon>Lithospermum</taxon>
    </lineage>
</organism>
<evidence type="ECO:0000256" key="7">
    <source>
        <dbReference type="RuleBase" id="RU003827"/>
    </source>
</evidence>
<sequence length="226" mass="25965">MKMMITQSQSQSQMKAPQNICFLILILGLLSTNVESLRFEVKSFNAKCLAEEMKRGAMSVGKYHIINETQGYPLPDSHIIAATVMSESGKNYHKSENVTEGNFVFHAEEEEKYYTCFFAPSHEPPVTLTIEFEWKSGIIAKDWSNVAKKGSVELMELELKKMCDLVQSIHDEMSYLREREMEQRQLNVATTSNMAFLSFLSLVICISVAGFQFWRLKSYFQKKKLI</sequence>
<evidence type="ECO:0000256" key="2">
    <source>
        <dbReference type="ARBA" id="ARBA00007104"/>
    </source>
</evidence>
<keyword evidence="11" id="KW-0946">Virion</keyword>
<dbReference type="Proteomes" id="UP001454036">
    <property type="component" value="Unassembled WGS sequence"/>
</dbReference>
<comment type="similarity">
    <text evidence="2 7">Belongs to the EMP24/GP25L family.</text>
</comment>
<evidence type="ECO:0000256" key="4">
    <source>
        <dbReference type="ARBA" id="ARBA00022729"/>
    </source>
</evidence>
<gene>
    <name evidence="11" type="ORF">LIER_06195</name>
</gene>
<dbReference type="AlphaFoldDB" id="A0AAV3P618"/>
<keyword evidence="12" id="KW-1185">Reference proteome</keyword>
<feature type="transmembrane region" description="Helical" evidence="8">
    <location>
        <begin position="194"/>
        <end position="214"/>
    </location>
</feature>
<dbReference type="Pfam" id="PF01105">
    <property type="entry name" value="EMP24_GP25L"/>
    <property type="match status" value="1"/>
</dbReference>
<evidence type="ECO:0000313" key="12">
    <source>
        <dbReference type="Proteomes" id="UP001454036"/>
    </source>
</evidence>
<keyword evidence="3 7" id="KW-0812">Transmembrane</keyword>
<dbReference type="GO" id="GO:0016020">
    <property type="term" value="C:membrane"/>
    <property type="evidence" value="ECO:0007669"/>
    <property type="project" value="UniProtKB-SubCell"/>
</dbReference>
<evidence type="ECO:0000313" key="11">
    <source>
        <dbReference type="EMBL" id="GAA0146181.1"/>
    </source>
</evidence>
<evidence type="ECO:0000256" key="8">
    <source>
        <dbReference type="SAM" id="Phobius"/>
    </source>
</evidence>
<feature type="domain" description="GOLD" evidence="10">
    <location>
        <begin position="46"/>
        <end position="161"/>
    </location>
</feature>
<comment type="subcellular location">
    <subcellularLocation>
        <location evidence="1 7">Membrane</location>
        <topology evidence="1 7">Single-pass type I membrane protein</topology>
    </subcellularLocation>
</comment>
<evidence type="ECO:0000256" key="6">
    <source>
        <dbReference type="ARBA" id="ARBA00023136"/>
    </source>
</evidence>
<comment type="caution">
    <text evidence="11">The sequence shown here is derived from an EMBL/GenBank/DDBJ whole genome shotgun (WGS) entry which is preliminary data.</text>
</comment>
<evidence type="ECO:0000259" key="10">
    <source>
        <dbReference type="PROSITE" id="PS50866"/>
    </source>
</evidence>
<protein>
    <submittedName>
        <fullName evidence="11">Vesicle coat protein</fullName>
    </submittedName>
</protein>
<name>A0AAV3P618_LITER</name>
<keyword evidence="6 8" id="KW-0472">Membrane</keyword>
<dbReference type="PANTHER" id="PTHR22811">
    <property type="entry name" value="TRANSMEMBRANE EMP24 DOMAIN-CONTAINING PROTEIN"/>
    <property type="match status" value="1"/>
</dbReference>
<proteinExistence type="inferred from homology"/>
<keyword evidence="5 8" id="KW-1133">Transmembrane helix</keyword>
<reference evidence="11 12" key="1">
    <citation type="submission" date="2024-01" db="EMBL/GenBank/DDBJ databases">
        <title>The complete chloroplast genome sequence of Lithospermum erythrorhizon: insights into the phylogenetic relationship among Boraginaceae species and the maternal lineages of purple gromwells.</title>
        <authorList>
            <person name="Okada T."/>
            <person name="Watanabe K."/>
        </authorList>
    </citation>
    <scope>NUCLEOTIDE SEQUENCE [LARGE SCALE GENOMIC DNA]</scope>
</reference>
<dbReference type="SMART" id="SM01190">
    <property type="entry name" value="EMP24_GP25L"/>
    <property type="match status" value="1"/>
</dbReference>